<keyword evidence="3" id="KW-1185">Reference proteome</keyword>
<dbReference type="Proteomes" id="UP000003157">
    <property type="component" value="Unassembled WGS sequence"/>
</dbReference>
<feature type="domain" description="Smr" evidence="1">
    <location>
        <begin position="8"/>
        <end position="66"/>
    </location>
</feature>
<sequence length="82" mass="9440">MNSGIMEIDVHGMNQFQAKTTINAALKKATRGTYIIRIIHGYHNGTVLRDMIRREYRSHPKIMRVELSMNSGITELILRTLI</sequence>
<dbReference type="GeneID" id="78228090"/>
<accession>E7GCL3</accession>
<dbReference type="RefSeq" id="WP_008789593.1">
    <property type="nucleotide sequence ID" value="NZ_AKCB01000001.1"/>
</dbReference>
<dbReference type="InterPro" id="IPR002625">
    <property type="entry name" value="Smr_dom"/>
</dbReference>
<dbReference type="Pfam" id="PF01713">
    <property type="entry name" value="Smr"/>
    <property type="match status" value="1"/>
</dbReference>
<dbReference type="eggNOG" id="ENOG503369P">
    <property type="taxonomic scope" value="Bacteria"/>
</dbReference>
<reference evidence="2 3" key="1">
    <citation type="submission" date="2010-12" db="EMBL/GenBank/DDBJ databases">
        <title>The Genome Sequence of Coprobacillus sp. strain 29_1.</title>
        <authorList>
            <consortium name="The Broad Institute Genome Sequencing Platform"/>
            <person name="Earl A."/>
            <person name="Ward D."/>
            <person name="Feldgarden M."/>
            <person name="Gevers D."/>
            <person name="Daigneault M."/>
            <person name="Sibley C.D."/>
            <person name="White A."/>
            <person name="Strauss J."/>
            <person name="Allen-Vercoe E."/>
            <person name="Young S.K."/>
            <person name="Zeng Q."/>
            <person name="Gargeya S."/>
            <person name="Fitzgerald M."/>
            <person name="Haas B."/>
            <person name="Abouelleil A."/>
            <person name="Alvarado L."/>
            <person name="Arachchi H.M."/>
            <person name="Berlin A."/>
            <person name="Brown A."/>
            <person name="Chapman S.B."/>
            <person name="Chen Z."/>
            <person name="Dunbar C."/>
            <person name="Freedman E."/>
            <person name="Gearin G."/>
            <person name="Gellesch M."/>
            <person name="Goldberg J."/>
            <person name="Griggs A."/>
            <person name="Gujja S."/>
            <person name="Heilman E."/>
            <person name="Heiman D."/>
            <person name="Howarth C."/>
            <person name="Larson L."/>
            <person name="Lui A."/>
            <person name="MacDonald P.J.P."/>
            <person name="Mehta T."/>
            <person name="Montmayeur A."/>
            <person name="Murphy C."/>
            <person name="Neiman D."/>
            <person name="Pearson M."/>
            <person name="Priest M."/>
            <person name="Roberts A."/>
            <person name="Saif S."/>
            <person name="Shea T."/>
            <person name="Shenoy N."/>
            <person name="Sisk P."/>
            <person name="Stolte C."/>
            <person name="Sykes S."/>
            <person name="White J."/>
            <person name="Yandava C."/>
            <person name="Nusbaum C."/>
            <person name="Birren B."/>
        </authorList>
    </citation>
    <scope>NUCLEOTIDE SEQUENCE [LARGE SCALE GENOMIC DNA]</scope>
    <source>
        <strain evidence="2 3">29_1</strain>
    </source>
</reference>
<evidence type="ECO:0000259" key="1">
    <source>
        <dbReference type="Pfam" id="PF01713"/>
    </source>
</evidence>
<dbReference type="HOGENOM" id="CLU_178484_0_0_9"/>
<protein>
    <recommendedName>
        <fullName evidence="1">Smr domain-containing protein</fullName>
    </recommendedName>
</protein>
<organism evidence="2 3">
    <name type="scientific">Coprobacillus cateniformis</name>
    <dbReference type="NCBI Taxonomy" id="100884"/>
    <lineage>
        <taxon>Bacteria</taxon>
        <taxon>Bacillati</taxon>
        <taxon>Bacillota</taxon>
        <taxon>Erysipelotrichia</taxon>
        <taxon>Erysipelotrichales</taxon>
        <taxon>Coprobacillaceae</taxon>
        <taxon>Coprobacillus</taxon>
    </lineage>
</organism>
<name>E7GCL3_9FIRM</name>
<gene>
    <name evidence="2" type="ORF">HMPREF9488_02505</name>
</gene>
<dbReference type="AlphaFoldDB" id="E7GCL3"/>
<dbReference type="EMBL" id="ADKX01000039">
    <property type="protein sequence ID" value="EFW04222.1"/>
    <property type="molecule type" value="Genomic_DNA"/>
</dbReference>
<dbReference type="OrthoDB" id="9810960at2"/>
<evidence type="ECO:0000313" key="2">
    <source>
        <dbReference type="EMBL" id="EFW04222.1"/>
    </source>
</evidence>
<dbReference type="SUPFAM" id="SSF160443">
    <property type="entry name" value="SMR domain-like"/>
    <property type="match status" value="1"/>
</dbReference>
<dbReference type="InterPro" id="IPR036063">
    <property type="entry name" value="Smr_dom_sf"/>
</dbReference>
<proteinExistence type="predicted"/>
<evidence type="ECO:0000313" key="3">
    <source>
        <dbReference type="Proteomes" id="UP000003157"/>
    </source>
</evidence>
<dbReference type="Gene3D" id="3.30.1370.110">
    <property type="match status" value="1"/>
</dbReference>
<dbReference type="STRING" id="100884.GCA_000269565_00157"/>
<comment type="caution">
    <text evidence="2">The sequence shown here is derived from an EMBL/GenBank/DDBJ whole genome shotgun (WGS) entry which is preliminary data.</text>
</comment>